<comment type="caution">
    <text evidence="2">The sequence shown here is derived from an EMBL/GenBank/DDBJ whole genome shotgun (WGS) entry which is preliminary data.</text>
</comment>
<name>A0ABW4U3H2_9HYPH</name>
<evidence type="ECO:0000256" key="1">
    <source>
        <dbReference type="SAM" id="MobiDB-lite"/>
    </source>
</evidence>
<dbReference type="EMBL" id="JBHUGZ010000002">
    <property type="protein sequence ID" value="MFD1981920.1"/>
    <property type="molecule type" value="Genomic_DNA"/>
</dbReference>
<dbReference type="Proteomes" id="UP001597405">
    <property type="component" value="Unassembled WGS sequence"/>
</dbReference>
<keyword evidence="3" id="KW-1185">Reference proteome</keyword>
<protein>
    <submittedName>
        <fullName evidence="2">Uncharacterized protein</fullName>
    </submittedName>
</protein>
<evidence type="ECO:0000313" key="3">
    <source>
        <dbReference type="Proteomes" id="UP001597405"/>
    </source>
</evidence>
<accession>A0ABW4U3H2</accession>
<evidence type="ECO:0000313" key="2">
    <source>
        <dbReference type="EMBL" id="MFD1981920.1"/>
    </source>
</evidence>
<reference evidence="3" key="1">
    <citation type="journal article" date="2019" name="Int. J. Syst. Evol. Microbiol.">
        <title>The Global Catalogue of Microorganisms (GCM) 10K type strain sequencing project: providing services to taxonomists for standard genome sequencing and annotation.</title>
        <authorList>
            <consortium name="The Broad Institute Genomics Platform"/>
            <consortium name="The Broad Institute Genome Sequencing Center for Infectious Disease"/>
            <person name="Wu L."/>
            <person name="Ma J."/>
        </authorList>
    </citation>
    <scope>NUCLEOTIDE SEQUENCE [LARGE SCALE GENOMIC DNA]</scope>
    <source>
        <strain evidence="3">CGMCC 1.16225</strain>
    </source>
</reference>
<proteinExistence type="predicted"/>
<dbReference type="RefSeq" id="WP_379094002.1">
    <property type="nucleotide sequence ID" value="NZ_JBHUGZ010000002.1"/>
</dbReference>
<organism evidence="2 3">
    <name type="scientific">Mesorhizobium newzealandense</name>
    <dbReference type="NCBI Taxonomy" id="1300302"/>
    <lineage>
        <taxon>Bacteria</taxon>
        <taxon>Pseudomonadati</taxon>
        <taxon>Pseudomonadota</taxon>
        <taxon>Alphaproteobacteria</taxon>
        <taxon>Hyphomicrobiales</taxon>
        <taxon>Phyllobacteriaceae</taxon>
        <taxon>Mesorhizobium</taxon>
    </lineage>
</organism>
<sequence>MTRALDVNNNTAQNPKRPPQPQTGDLKKKKVEGIAFQVNDNSVENQEPAPASPKRD</sequence>
<feature type="region of interest" description="Disordered" evidence="1">
    <location>
        <begin position="37"/>
        <end position="56"/>
    </location>
</feature>
<gene>
    <name evidence="2" type="ORF">ACFSOZ_04350</name>
</gene>
<feature type="region of interest" description="Disordered" evidence="1">
    <location>
        <begin position="1"/>
        <end position="32"/>
    </location>
</feature>